<dbReference type="PANTHER" id="PTHR15184">
    <property type="entry name" value="ATP SYNTHASE"/>
    <property type="match status" value="1"/>
</dbReference>
<comment type="function">
    <text evidence="1">Probable catalytic subunit of a protein translocase for flagellum-specific export, or a proton translocase involved in local circuits at the flagellum.</text>
</comment>
<dbReference type="PROSITE" id="PS00152">
    <property type="entry name" value="ATPASE_ALPHA_BETA"/>
    <property type="match status" value="1"/>
</dbReference>
<feature type="domain" description="AAA+ ATPase" evidence="18">
    <location>
        <begin position="156"/>
        <end position="340"/>
    </location>
</feature>
<evidence type="ECO:0000256" key="13">
    <source>
        <dbReference type="ARBA" id="ARBA00022967"/>
    </source>
</evidence>
<keyword evidence="12" id="KW-0653">Protein transport</keyword>
<dbReference type="Pfam" id="PF18269">
    <property type="entry name" value="T3SS_ATPase_C"/>
    <property type="match status" value="1"/>
</dbReference>
<dbReference type="InterPro" id="IPR020003">
    <property type="entry name" value="ATPase_a/bsu_AS"/>
</dbReference>
<evidence type="ECO:0000256" key="14">
    <source>
        <dbReference type="ARBA" id="ARBA00023065"/>
    </source>
</evidence>
<keyword evidence="20" id="KW-1185">Reference proteome</keyword>
<accession>A0ABY7YSA0</accession>
<evidence type="ECO:0000256" key="2">
    <source>
        <dbReference type="ARBA" id="ARBA00004496"/>
    </source>
</evidence>
<evidence type="ECO:0000313" key="19">
    <source>
        <dbReference type="EMBL" id="WDR04199.1"/>
    </source>
</evidence>
<evidence type="ECO:0000256" key="7">
    <source>
        <dbReference type="ARBA" id="ARBA00022490"/>
    </source>
</evidence>
<dbReference type="RefSeq" id="WP_282220582.1">
    <property type="nucleotide sequence ID" value="NZ_CP118246.1"/>
</dbReference>
<keyword evidence="19" id="KW-0282">Flagellum</keyword>
<dbReference type="InterPro" id="IPR027417">
    <property type="entry name" value="P-loop_NTPase"/>
</dbReference>
<dbReference type="InterPro" id="IPR000194">
    <property type="entry name" value="ATPase_F1/V1/A1_a/bsu_nucl-bd"/>
</dbReference>
<keyword evidence="6" id="KW-0813">Transport</keyword>
<keyword evidence="11" id="KW-0067">ATP-binding</keyword>
<comment type="similarity">
    <text evidence="3">Belongs to the ATPase alpha/beta chains family.</text>
</comment>
<keyword evidence="19" id="KW-0966">Cell projection</keyword>
<comment type="subcellular location">
    <subcellularLocation>
        <location evidence="2">Cytoplasm</location>
    </subcellularLocation>
</comment>
<keyword evidence="15" id="KW-1006">Bacterial flagellum protein export</keyword>
<dbReference type="SMART" id="SM00382">
    <property type="entry name" value="AAA"/>
    <property type="match status" value="1"/>
</dbReference>
<dbReference type="InterPro" id="IPR040627">
    <property type="entry name" value="T3SS_ATPase_C"/>
</dbReference>
<comment type="catalytic activity">
    <reaction evidence="17">
        <text>ATP + H2O + cellular proteinSide 1 = ADP + phosphate + cellular proteinSide 2.</text>
        <dbReference type="EC" id="7.4.2.8"/>
    </reaction>
</comment>
<dbReference type="NCBIfam" id="TIGR03498">
    <property type="entry name" value="FliI_clade3"/>
    <property type="match status" value="1"/>
</dbReference>
<dbReference type="Gene3D" id="3.40.50.12240">
    <property type="match status" value="1"/>
</dbReference>
<keyword evidence="16" id="KW-0066">ATP synthesis</keyword>
<dbReference type="Pfam" id="PF00006">
    <property type="entry name" value="ATP-synt_ab"/>
    <property type="match status" value="1"/>
</dbReference>
<name>A0ABY7YSA0_9HYPH</name>
<dbReference type="InterPro" id="IPR050053">
    <property type="entry name" value="ATPase_alpha/beta_chains"/>
</dbReference>
<dbReference type="EMBL" id="CP118246">
    <property type="protein sequence ID" value="WDR04199.1"/>
    <property type="molecule type" value="Genomic_DNA"/>
</dbReference>
<dbReference type="Proteomes" id="UP001220530">
    <property type="component" value="Chromosome"/>
</dbReference>
<reference evidence="19 20" key="1">
    <citation type="submission" date="2023-02" db="EMBL/GenBank/DDBJ databases">
        <title>Devosia algicola sp. nov., isolated from the phycosphere of marine algae.</title>
        <authorList>
            <person name="Kim J.M."/>
            <person name="Lee J.K."/>
            <person name="Choi B.J."/>
            <person name="Bayburt H."/>
            <person name="Jeon C.O."/>
        </authorList>
    </citation>
    <scope>NUCLEOTIDE SEQUENCE [LARGE SCALE GENOMIC DNA]</scope>
    <source>
        <strain evidence="19 20">G20-9</strain>
    </source>
</reference>
<sequence>MKALTSAIEAIDDVEVFGRVKAVQGLLIEIVGPVRELRVGGRVIIETSGADPLPCEIIGFKDGHALCLPFGQLAGVRLGCKAVFQRHDGAMFPSAGWLGRVINAGGEPIDGKGPLPRGGEPYALRQSPLAAHDRVRVGEPLDLGVRALNTFTTVCEGQRLGIFAGSGVGKSVLMSMLARNTDVDVAVIGLIGERGREVHEFIQEYLGESGIEKAVVIVATSDEAALMRRQAAFLTLAVSEYFRDQGKRVLCMMDSLTRFAMAQREIGLAVGEPPTAKGYPPTVFTELPRLLERAGPGMVNSGSVTGLFTVLVEGDDHNEPIADAVRGILDGHIVMERGIAERGRYPAVNVLRSISRTMPGCVPTDFRPVLVKARELMSIFSDMEELIRLGAYRTGSDPKVDRAIAINPALEAFLSQQREETTTIAAGYDQAQGNCGRRGDDGLKERHVSAFRN</sequence>
<evidence type="ECO:0000256" key="9">
    <source>
        <dbReference type="ARBA" id="ARBA00022781"/>
    </source>
</evidence>
<protein>
    <recommendedName>
        <fullName evidence="5">Flagellum-specific ATP synthase</fullName>
        <ecNumber evidence="4">7.1.2.2</ecNumber>
    </recommendedName>
</protein>
<dbReference type="EC" id="7.1.2.2" evidence="4"/>
<keyword evidence="19" id="KW-0969">Cilium</keyword>
<keyword evidence="10" id="KW-1005">Bacterial flagellum biogenesis</keyword>
<evidence type="ECO:0000313" key="20">
    <source>
        <dbReference type="Proteomes" id="UP001220530"/>
    </source>
</evidence>
<dbReference type="InterPro" id="IPR003593">
    <property type="entry name" value="AAA+_ATPase"/>
</dbReference>
<dbReference type="NCBIfam" id="TIGR01026">
    <property type="entry name" value="fliI_yscN"/>
    <property type="match status" value="1"/>
</dbReference>
<keyword evidence="7" id="KW-0963">Cytoplasm</keyword>
<keyword evidence="8" id="KW-0547">Nucleotide-binding</keyword>
<evidence type="ECO:0000256" key="16">
    <source>
        <dbReference type="ARBA" id="ARBA00023310"/>
    </source>
</evidence>
<evidence type="ECO:0000256" key="10">
    <source>
        <dbReference type="ARBA" id="ARBA00022795"/>
    </source>
</evidence>
<evidence type="ECO:0000256" key="8">
    <source>
        <dbReference type="ARBA" id="ARBA00022741"/>
    </source>
</evidence>
<evidence type="ECO:0000256" key="5">
    <source>
        <dbReference type="ARBA" id="ARBA00020580"/>
    </source>
</evidence>
<keyword evidence="14" id="KW-0406">Ion transport</keyword>
<evidence type="ECO:0000256" key="1">
    <source>
        <dbReference type="ARBA" id="ARBA00003290"/>
    </source>
</evidence>
<organism evidence="19 20">
    <name type="scientific">Devosia algicola</name>
    <dbReference type="NCBI Taxonomy" id="3026418"/>
    <lineage>
        <taxon>Bacteria</taxon>
        <taxon>Pseudomonadati</taxon>
        <taxon>Pseudomonadota</taxon>
        <taxon>Alphaproteobacteria</taxon>
        <taxon>Hyphomicrobiales</taxon>
        <taxon>Devosiaceae</taxon>
        <taxon>Devosia</taxon>
    </lineage>
</organism>
<evidence type="ECO:0000256" key="3">
    <source>
        <dbReference type="ARBA" id="ARBA00008936"/>
    </source>
</evidence>
<evidence type="ECO:0000256" key="4">
    <source>
        <dbReference type="ARBA" id="ARBA00012473"/>
    </source>
</evidence>
<evidence type="ECO:0000259" key="18">
    <source>
        <dbReference type="SMART" id="SM00382"/>
    </source>
</evidence>
<dbReference type="InterPro" id="IPR022426">
    <property type="entry name" value="FliI_clade3"/>
</dbReference>
<keyword evidence="13" id="KW-1278">Translocase</keyword>
<keyword evidence="9" id="KW-0375">Hydrogen ion transport</keyword>
<dbReference type="CDD" id="cd01136">
    <property type="entry name" value="ATPase_flagellum-secretory_path_III"/>
    <property type="match status" value="1"/>
</dbReference>
<dbReference type="SUPFAM" id="SSF52540">
    <property type="entry name" value="P-loop containing nucleoside triphosphate hydrolases"/>
    <property type="match status" value="1"/>
</dbReference>
<evidence type="ECO:0000256" key="17">
    <source>
        <dbReference type="ARBA" id="ARBA00034006"/>
    </source>
</evidence>
<gene>
    <name evidence="19" type="primary">fliI</name>
    <name evidence="19" type="ORF">PSQ19_09535</name>
</gene>
<evidence type="ECO:0000256" key="6">
    <source>
        <dbReference type="ARBA" id="ARBA00022448"/>
    </source>
</evidence>
<evidence type="ECO:0000256" key="15">
    <source>
        <dbReference type="ARBA" id="ARBA00023225"/>
    </source>
</evidence>
<dbReference type="PANTHER" id="PTHR15184:SF9">
    <property type="entry name" value="SPI-1 TYPE 3 SECRETION SYSTEM ATPASE"/>
    <property type="match status" value="1"/>
</dbReference>
<evidence type="ECO:0000256" key="12">
    <source>
        <dbReference type="ARBA" id="ARBA00022927"/>
    </source>
</evidence>
<dbReference type="InterPro" id="IPR005714">
    <property type="entry name" value="ATPase_T3SS_FliI/YscN"/>
</dbReference>
<evidence type="ECO:0000256" key="11">
    <source>
        <dbReference type="ARBA" id="ARBA00022840"/>
    </source>
</evidence>
<proteinExistence type="inferred from homology"/>